<protein>
    <submittedName>
        <fullName evidence="6">ArsR family transcriptional regulator</fullName>
    </submittedName>
</protein>
<name>A0A0W8IAM6_KOCRO</name>
<dbReference type="InterPro" id="IPR011991">
    <property type="entry name" value="ArsR-like_HTH"/>
</dbReference>
<feature type="region of interest" description="Disordered" evidence="4">
    <location>
        <begin position="1"/>
        <end position="21"/>
    </location>
</feature>
<feature type="domain" description="HTH arsR-type" evidence="5">
    <location>
        <begin position="23"/>
        <end position="117"/>
    </location>
</feature>
<dbReference type="SMART" id="SM00418">
    <property type="entry name" value="HTH_ARSR"/>
    <property type="match status" value="1"/>
</dbReference>
<evidence type="ECO:0000256" key="4">
    <source>
        <dbReference type="SAM" id="MobiDB-lite"/>
    </source>
</evidence>
<dbReference type="GO" id="GO:0003700">
    <property type="term" value="F:DNA-binding transcription factor activity"/>
    <property type="evidence" value="ECO:0007669"/>
    <property type="project" value="InterPro"/>
</dbReference>
<evidence type="ECO:0000313" key="6">
    <source>
        <dbReference type="EMBL" id="KUG57036.1"/>
    </source>
</evidence>
<accession>A0A0W8IAM6</accession>
<dbReference type="CDD" id="cd00090">
    <property type="entry name" value="HTH_ARSR"/>
    <property type="match status" value="1"/>
</dbReference>
<dbReference type="InterPro" id="IPR036388">
    <property type="entry name" value="WH-like_DNA-bd_sf"/>
</dbReference>
<dbReference type="InterPro" id="IPR051011">
    <property type="entry name" value="Metal_resp_trans_reg"/>
</dbReference>
<evidence type="ECO:0000256" key="2">
    <source>
        <dbReference type="ARBA" id="ARBA00023125"/>
    </source>
</evidence>
<dbReference type="Proteomes" id="UP000053512">
    <property type="component" value="Unassembled WGS sequence"/>
</dbReference>
<gene>
    <name evidence="6" type="ORF">AVL61_15540</name>
</gene>
<feature type="compositionally biased region" description="Polar residues" evidence="4">
    <location>
        <begin position="1"/>
        <end position="14"/>
    </location>
</feature>
<keyword evidence="1" id="KW-0805">Transcription regulation</keyword>
<reference evidence="7" key="1">
    <citation type="submission" date="2015-12" db="EMBL/GenBank/DDBJ databases">
        <authorList>
            <person name="Nair G.R."/>
            <person name="Kaur G."/>
            <person name="Mayilraj S."/>
        </authorList>
    </citation>
    <scope>NUCLEOTIDE SEQUENCE [LARGE SCALE GENOMIC DNA]</scope>
    <source>
        <strain evidence="7">CD08_4</strain>
    </source>
</reference>
<dbReference type="EMBL" id="LQBK01000021">
    <property type="protein sequence ID" value="KUG57036.1"/>
    <property type="molecule type" value="Genomic_DNA"/>
</dbReference>
<dbReference type="PROSITE" id="PS50987">
    <property type="entry name" value="HTH_ARSR_2"/>
    <property type="match status" value="1"/>
</dbReference>
<evidence type="ECO:0000313" key="7">
    <source>
        <dbReference type="Proteomes" id="UP000053512"/>
    </source>
</evidence>
<dbReference type="SUPFAM" id="SSF46785">
    <property type="entry name" value="Winged helix' DNA-binding domain"/>
    <property type="match status" value="1"/>
</dbReference>
<dbReference type="InterPro" id="IPR036390">
    <property type="entry name" value="WH_DNA-bd_sf"/>
</dbReference>
<comment type="caution">
    <text evidence="6">The sequence shown here is derived from an EMBL/GenBank/DDBJ whole genome shotgun (WGS) entry which is preliminary data.</text>
</comment>
<dbReference type="Pfam" id="PF01022">
    <property type="entry name" value="HTH_5"/>
    <property type="match status" value="1"/>
</dbReference>
<organism evidence="6 7">
    <name type="scientific">Kocuria rosea subsp. polaris</name>
    <dbReference type="NCBI Taxonomy" id="136273"/>
    <lineage>
        <taxon>Bacteria</taxon>
        <taxon>Bacillati</taxon>
        <taxon>Actinomycetota</taxon>
        <taxon>Actinomycetes</taxon>
        <taxon>Micrococcales</taxon>
        <taxon>Micrococcaceae</taxon>
        <taxon>Kocuria</taxon>
    </lineage>
</organism>
<dbReference type="PANTHER" id="PTHR43132:SF8">
    <property type="entry name" value="HTH-TYPE TRANSCRIPTIONAL REGULATOR KMTR"/>
    <property type="match status" value="1"/>
</dbReference>
<keyword evidence="2" id="KW-0238">DNA-binding</keyword>
<dbReference type="NCBIfam" id="NF033788">
    <property type="entry name" value="HTH_metalloreg"/>
    <property type="match status" value="1"/>
</dbReference>
<dbReference type="Gene3D" id="1.10.10.10">
    <property type="entry name" value="Winged helix-like DNA-binding domain superfamily/Winged helix DNA-binding domain"/>
    <property type="match status" value="1"/>
</dbReference>
<dbReference type="OrthoDB" id="9810923at2"/>
<evidence type="ECO:0000256" key="1">
    <source>
        <dbReference type="ARBA" id="ARBA00023015"/>
    </source>
</evidence>
<dbReference type="InterPro" id="IPR001845">
    <property type="entry name" value="HTH_ArsR_DNA-bd_dom"/>
</dbReference>
<sequence length="124" mass="13492">MGPVNTTSESTTGAASLRHEVAPAPEHLAAATATLRMLAEPTRLHLLWLLTHGARSVTELTRATGAPRTAVSQHLAKLRLSGMVETHRSGRHVIYSVPDGHLVRLIREIVNHTDHRITGEPVHD</sequence>
<dbReference type="PRINTS" id="PR00778">
    <property type="entry name" value="HTHARSR"/>
</dbReference>
<dbReference type="GO" id="GO:0003677">
    <property type="term" value="F:DNA binding"/>
    <property type="evidence" value="ECO:0007669"/>
    <property type="project" value="UniProtKB-KW"/>
</dbReference>
<evidence type="ECO:0000256" key="3">
    <source>
        <dbReference type="ARBA" id="ARBA00023163"/>
    </source>
</evidence>
<evidence type="ECO:0000259" key="5">
    <source>
        <dbReference type="PROSITE" id="PS50987"/>
    </source>
</evidence>
<proteinExistence type="predicted"/>
<keyword evidence="3" id="KW-0804">Transcription</keyword>
<dbReference type="PANTHER" id="PTHR43132">
    <property type="entry name" value="ARSENICAL RESISTANCE OPERON REPRESSOR ARSR-RELATED"/>
    <property type="match status" value="1"/>
</dbReference>
<dbReference type="AlphaFoldDB" id="A0A0W8IAM6"/>